<keyword evidence="11" id="KW-1185">Reference proteome</keyword>
<evidence type="ECO:0000256" key="9">
    <source>
        <dbReference type="SAM" id="Phobius"/>
    </source>
</evidence>
<dbReference type="InterPro" id="IPR023271">
    <property type="entry name" value="Aquaporin-like"/>
</dbReference>
<dbReference type="Gene3D" id="1.20.1080.10">
    <property type="entry name" value="Glycerol uptake facilitator protein"/>
    <property type="match status" value="1"/>
</dbReference>
<name>A0A8T6Z9C9_9BURK</name>
<dbReference type="InterPro" id="IPR034294">
    <property type="entry name" value="Aquaporin_transptr"/>
</dbReference>
<dbReference type="Proteomes" id="UP000030460">
    <property type="component" value="Unassembled WGS sequence"/>
</dbReference>
<dbReference type="PRINTS" id="PR00783">
    <property type="entry name" value="MINTRINSICP"/>
</dbReference>
<comment type="subcellular location">
    <subcellularLocation>
        <location evidence="1">Cell membrane</location>
        <topology evidence="1">Multi-pass membrane protein</topology>
    </subcellularLocation>
</comment>
<feature type="transmembrane region" description="Helical" evidence="9">
    <location>
        <begin position="166"/>
        <end position="187"/>
    </location>
</feature>
<reference evidence="10" key="1">
    <citation type="journal article" date="2015" name="Genome Announc.">
        <title>Draft Genome Sequence of the Polyhydroxyalkanoate-Producing Bacterium Burkholderia sacchari LMG 19450 Isolated from Brazilian Sugarcane Plantation Soil.</title>
        <authorList>
            <person name="Alexandrino P.M."/>
            <person name="Mendonca T.T."/>
            <person name="Guaman Bautista L.P."/>
            <person name="Cherix J."/>
            <person name="Lozano-Sakalauskas G.C."/>
            <person name="Fujita A."/>
            <person name="Ramos Filho E."/>
            <person name="Long P."/>
            <person name="Padilla G."/>
            <person name="Taciro M.K."/>
            <person name="Gomez J.G."/>
            <person name="Silva L.F."/>
        </authorList>
    </citation>
    <scope>NUCLEOTIDE SEQUENCE</scope>
    <source>
        <strain evidence="10">LMG 19450</strain>
    </source>
</reference>
<gene>
    <name evidence="10" type="ORF">NH14_009585</name>
</gene>
<keyword evidence="7 9" id="KW-0472">Membrane</keyword>
<dbReference type="PANTHER" id="PTHR19139">
    <property type="entry name" value="AQUAPORIN TRANSPORTER"/>
    <property type="match status" value="1"/>
</dbReference>
<dbReference type="InterPro" id="IPR022357">
    <property type="entry name" value="MIP_CS"/>
</dbReference>
<dbReference type="PANTHER" id="PTHR19139:SF199">
    <property type="entry name" value="MIP17260P"/>
    <property type="match status" value="1"/>
</dbReference>
<dbReference type="InterPro" id="IPR000425">
    <property type="entry name" value="MIP"/>
</dbReference>
<evidence type="ECO:0000256" key="3">
    <source>
        <dbReference type="ARBA" id="ARBA00022448"/>
    </source>
</evidence>
<dbReference type="RefSeq" id="WP_084225975.1">
    <property type="nucleotide sequence ID" value="NZ_CADFGF010000001.1"/>
</dbReference>
<keyword evidence="5 8" id="KW-0812">Transmembrane</keyword>
<feature type="transmembrane region" description="Helical" evidence="9">
    <location>
        <begin position="131"/>
        <end position="154"/>
    </location>
</feature>
<comment type="similarity">
    <text evidence="2 8">Belongs to the MIP/aquaporin (TC 1.A.8) family.</text>
</comment>
<dbReference type="PROSITE" id="PS00221">
    <property type="entry name" value="MIP"/>
    <property type="match status" value="1"/>
</dbReference>
<organism evidence="10 11">
    <name type="scientific">Paraburkholderia sacchari</name>
    <dbReference type="NCBI Taxonomy" id="159450"/>
    <lineage>
        <taxon>Bacteria</taxon>
        <taxon>Pseudomonadati</taxon>
        <taxon>Pseudomonadota</taxon>
        <taxon>Betaproteobacteria</taxon>
        <taxon>Burkholderiales</taxon>
        <taxon>Burkholderiaceae</taxon>
        <taxon>Paraburkholderia</taxon>
    </lineage>
</organism>
<keyword evidence="3 8" id="KW-0813">Transport</keyword>
<comment type="caution">
    <text evidence="10">The sequence shown here is derived from an EMBL/GenBank/DDBJ whole genome shotgun (WGS) entry which is preliminary data.</text>
</comment>
<evidence type="ECO:0000256" key="1">
    <source>
        <dbReference type="ARBA" id="ARBA00004651"/>
    </source>
</evidence>
<evidence type="ECO:0000256" key="5">
    <source>
        <dbReference type="ARBA" id="ARBA00022692"/>
    </source>
</evidence>
<dbReference type="SUPFAM" id="SSF81338">
    <property type="entry name" value="Aquaporin-like"/>
    <property type="match status" value="1"/>
</dbReference>
<dbReference type="EMBL" id="JTDB02000002">
    <property type="protein sequence ID" value="NLP61406.1"/>
    <property type="molecule type" value="Genomic_DNA"/>
</dbReference>
<feature type="transmembrane region" description="Helical" evidence="9">
    <location>
        <begin position="87"/>
        <end position="111"/>
    </location>
</feature>
<dbReference type="OrthoDB" id="9807293at2"/>
<sequence>MKLGRRLAVEGAGTAWLVFVGCASAALNASAPAQGWNVFDMATAFGLALAVASYASGRVSSAHFNPAVTIGYAVSGRFPARDVAPYVAAQTVGALAGAALLAAVASGRPGFAFVVSDFGSNGYDEHSPSEYAFASVFAVELVMTFAFVLVHLVVSATPQRRRSAPAALGACFAAIYLIAIPVSNGGMNPARSTGPALFVGDWALDQLWLFWAAPMLGGVIAGACCRLLMQRRANPDASAGGALGDA</sequence>
<protein>
    <submittedName>
        <fullName evidence="10">Aquaporin Z</fullName>
    </submittedName>
</protein>
<evidence type="ECO:0000313" key="10">
    <source>
        <dbReference type="EMBL" id="NLP61406.1"/>
    </source>
</evidence>
<keyword evidence="4" id="KW-1003">Cell membrane</keyword>
<accession>A0A8T6Z9C9</accession>
<dbReference type="PROSITE" id="PS51257">
    <property type="entry name" value="PROKAR_LIPOPROTEIN"/>
    <property type="match status" value="1"/>
</dbReference>
<feature type="transmembrane region" description="Helical" evidence="9">
    <location>
        <begin position="35"/>
        <end position="55"/>
    </location>
</feature>
<evidence type="ECO:0000256" key="8">
    <source>
        <dbReference type="RuleBase" id="RU000477"/>
    </source>
</evidence>
<dbReference type="GO" id="GO:0015250">
    <property type="term" value="F:water channel activity"/>
    <property type="evidence" value="ECO:0007669"/>
    <property type="project" value="TreeGrafter"/>
</dbReference>
<evidence type="ECO:0000313" key="11">
    <source>
        <dbReference type="Proteomes" id="UP000030460"/>
    </source>
</evidence>
<dbReference type="GO" id="GO:0005886">
    <property type="term" value="C:plasma membrane"/>
    <property type="evidence" value="ECO:0007669"/>
    <property type="project" value="UniProtKB-SubCell"/>
</dbReference>
<evidence type="ECO:0000256" key="6">
    <source>
        <dbReference type="ARBA" id="ARBA00022989"/>
    </source>
</evidence>
<dbReference type="AlphaFoldDB" id="A0A8T6Z9C9"/>
<feature type="transmembrane region" description="Helical" evidence="9">
    <location>
        <begin position="207"/>
        <end position="229"/>
    </location>
</feature>
<evidence type="ECO:0000256" key="7">
    <source>
        <dbReference type="ARBA" id="ARBA00023136"/>
    </source>
</evidence>
<evidence type="ECO:0000256" key="4">
    <source>
        <dbReference type="ARBA" id="ARBA00022475"/>
    </source>
</evidence>
<evidence type="ECO:0000256" key="2">
    <source>
        <dbReference type="ARBA" id="ARBA00006175"/>
    </source>
</evidence>
<proteinExistence type="inferred from homology"/>
<dbReference type="Pfam" id="PF00230">
    <property type="entry name" value="MIP"/>
    <property type="match status" value="1"/>
</dbReference>
<reference evidence="10" key="2">
    <citation type="submission" date="2020-04" db="EMBL/GenBank/DDBJ databases">
        <authorList>
            <person name="Alexandrino P."/>
            <person name="Mendonca T."/>
            <person name="Guaman L."/>
            <person name="Cherix J."/>
            <person name="Lozano-Sakalauskas G."/>
            <person name="Fujita A."/>
            <person name="Filho E.R."/>
            <person name="Long P."/>
            <person name="Padilla G."/>
            <person name="Taciro M.K."/>
            <person name="Gomez J.G."/>
            <person name="Silva L.F."/>
            <person name="Torres M."/>
        </authorList>
    </citation>
    <scope>NUCLEOTIDE SEQUENCE</scope>
    <source>
        <strain evidence="10">LMG 19450</strain>
    </source>
</reference>
<keyword evidence="6 9" id="KW-1133">Transmembrane helix</keyword>